<name>A0A139SWD3_9GAMM</name>
<dbReference type="Gene3D" id="3.30.540.10">
    <property type="entry name" value="Fructose-1,6-Bisphosphatase, subunit A, domain 1"/>
    <property type="match status" value="1"/>
</dbReference>
<dbReference type="CDD" id="cd01638">
    <property type="entry name" value="CysQ"/>
    <property type="match status" value="1"/>
</dbReference>
<comment type="caution">
    <text evidence="6">The sequence shown here is derived from an EMBL/GenBank/DDBJ whole genome shotgun (WGS) entry which is preliminary data.</text>
</comment>
<evidence type="ECO:0000256" key="1">
    <source>
        <dbReference type="ARBA" id="ARBA00001625"/>
    </source>
</evidence>
<comment type="catalytic activity">
    <reaction evidence="1 4">
        <text>adenosine 3',5'-bisphosphate + H2O = AMP + phosphate</text>
        <dbReference type="Rhea" id="RHEA:10040"/>
        <dbReference type="ChEBI" id="CHEBI:15377"/>
        <dbReference type="ChEBI" id="CHEBI:43474"/>
        <dbReference type="ChEBI" id="CHEBI:58343"/>
        <dbReference type="ChEBI" id="CHEBI:456215"/>
        <dbReference type="EC" id="3.1.3.7"/>
    </reaction>
</comment>
<feature type="binding site" evidence="4">
    <location>
        <position position="88"/>
    </location>
    <ligand>
        <name>Mg(2+)</name>
        <dbReference type="ChEBI" id="CHEBI:18420"/>
        <label>2</label>
    </ligand>
</feature>
<dbReference type="GO" id="GO:0050427">
    <property type="term" value="P:3'-phosphoadenosine 5'-phosphosulfate metabolic process"/>
    <property type="evidence" value="ECO:0007669"/>
    <property type="project" value="TreeGrafter"/>
</dbReference>
<evidence type="ECO:0000313" key="7">
    <source>
        <dbReference type="Proteomes" id="UP000072660"/>
    </source>
</evidence>
<keyword evidence="4" id="KW-0378">Hydrolase</keyword>
<evidence type="ECO:0000256" key="5">
    <source>
        <dbReference type="PIRSR" id="PIRSR600760-2"/>
    </source>
</evidence>
<feature type="binding site" evidence="4">
    <location>
        <position position="217"/>
    </location>
    <ligand>
        <name>Mg(2+)</name>
        <dbReference type="ChEBI" id="CHEBI:18420"/>
        <label>2</label>
    </ligand>
</feature>
<dbReference type="HAMAP" id="MF_02095">
    <property type="entry name" value="CysQ"/>
    <property type="match status" value="1"/>
</dbReference>
<dbReference type="AlphaFoldDB" id="A0A139SWD3"/>
<dbReference type="GO" id="GO:0005886">
    <property type="term" value="C:plasma membrane"/>
    <property type="evidence" value="ECO:0007669"/>
    <property type="project" value="UniProtKB-SubCell"/>
</dbReference>
<keyword evidence="3 4" id="KW-0460">Magnesium</keyword>
<dbReference type="NCBIfam" id="TIGR01331">
    <property type="entry name" value="bisphos_cysQ"/>
    <property type="match status" value="1"/>
</dbReference>
<reference evidence="6 7" key="1">
    <citation type="submission" date="2016-02" db="EMBL/GenBank/DDBJ databases">
        <authorList>
            <person name="Wen L."/>
            <person name="He K."/>
            <person name="Yang H."/>
        </authorList>
    </citation>
    <scope>NUCLEOTIDE SEQUENCE [LARGE SCALE GENOMIC DNA]</scope>
    <source>
        <strain evidence="6 7">CV58</strain>
    </source>
</reference>
<evidence type="ECO:0000256" key="3">
    <source>
        <dbReference type="ARBA" id="ARBA00022842"/>
    </source>
</evidence>
<evidence type="ECO:0000256" key="4">
    <source>
        <dbReference type="HAMAP-Rule" id="MF_02095"/>
    </source>
</evidence>
<dbReference type="Gene3D" id="3.40.190.80">
    <property type="match status" value="1"/>
</dbReference>
<feature type="binding site" evidence="5">
    <location>
        <position position="217"/>
    </location>
    <ligand>
        <name>Mg(2+)</name>
        <dbReference type="ChEBI" id="CHEBI:18420"/>
        <label>1</label>
        <note>catalytic</note>
    </ligand>
</feature>
<keyword evidence="4" id="KW-0472">Membrane</keyword>
<dbReference type="EMBL" id="LSZO01000059">
    <property type="protein sequence ID" value="KXU38925.1"/>
    <property type="molecule type" value="Genomic_DNA"/>
</dbReference>
<comment type="subcellular location">
    <subcellularLocation>
        <location evidence="4">Cell inner membrane</location>
        <topology evidence="4">Peripheral membrane protein</topology>
        <orientation evidence="4">Cytoplasmic side</orientation>
    </subcellularLocation>
</comment>
<dbReference type="InterPro" id="IPR020583">
    <property type="entry name" value="Inositol_monoP_metal-BS"/>
</dbReference>
<dbReference type="GO" id="GO:0000103">
    <property type="term" value="P:sulfate assimilation"/>
    <property type="evidence" value="ECO:0007669"/>
    <property type="project" value="TreeGrafter"/>
</dbReference>
<feature type="binding site" evidence="4">
    <location>
        <position position="68"/>
    </location>
    <ligand>
        <name>Mg(2+)</name>
        <dbReference type="ChEBI" id="CHEBI:18420"/>
        <label>1</label>
    </ligand>
</feature>
<comment type="similarity">
    <text evidence="4">Belongs to the inositol monophosphatase superfamily. CysQ family.</text>
</comment>
<dbReference type="EC" id="3.1.3.7" evidence="4"/>
<feature type="binding site" evidence="4">
    <location>
        <position position="90"/>
    </location>
    <ligand>
        <name>Mg(2+)</name>
        <dbReference type="ChEBI" id="CHEBI:18420"/>
        <label>1</label>
    </ligand>
</feature>
<keyword evidence="4" id="KW-0997">Cell inner membrane</keyword>
<feature type="binding site" evidence="4">
    <location>
        <begin position="90"/>
        <end position="93"/>
    </location>
    <ligand>
        <name>substrate</name>
    </ligand>
</feature>
<dbReference type="InterPro" id="IPR006240">
    <property type="entry name" value="CysQ"/>
</dbReference>
<evidence type="ECO:0000256" key="2">
    <source>
        <dbReference type="ARBA" id="ARBA00022723"/>
    </source>
</evidence>
<dbReference type="RefSeq" id="WP_068388137.1">
    <property type="nucleotide sequence ID" value="NZ_LSZO01000059.1"/>
</dbReference>
<feature type="binding site" evidence="5">
    <location>
        <position position="88"/>
    </location>
    <ligand>
        <name>Mg(2+)</name>
        <dbReference type="ChEBI" id="CHEBI:18420"/>
        <label>1</label>
        <note>catalytic</note>
    </ligand>
</feature>
<organism evidence="6 7">
    <name type="scientific">Ventosimonas gracilis</name>
    <dbReference type="NCBI Taxonomy" id="1680762"/>
    <lineage>
        <taxon>Bacteria</taxon>
        <taxon>Pseudomonadati</taxon>
        <taxon>Pseudomonadota</taxon>
        <taxon>Gammaproteobacteria</taxon>
        <taxon>Pseudomonadales</taxon>
        <taxon>Ventosimonadaceae</taxon>
        <taxon>Ventosimonas</taxon>
    </lineage>
</organism>
<protein>
    <recommendedName>
        <fullName evidence="4">3'(2'),5'-bisphosphate nucleotidase CysQ</fullName>
        <ecNumber evidence="4">3.1.3.7</ecNumber>
    </recommendedName>
    <alternativeName>
        <fullName evidence="4">3'(2'),5-bisphosphonucleoside 3'(2')-phosphohydrolase</fullName>
    </alternativeName>
    <alternativeName>
        <fullName evidence="4">3'-phosphoadenosine 5'-phosphate phosphatase</fullName>
        <shortName evidence="4">PAP phosphatase</shortName>
    </alternativeName>
</protein>
<dbReference type="PROSITE" id="PS00629">
    <property type="entry name" value="IMP_1"/>
    <property type="match status" value="1"/>
</dbReference>
<gene>
    <name evidence="4" type="primary">cysQ</name>
    <name evidence="6" type="ORF">AXE65_11470</name>
</gene>
<dbReference type="GO" id="GO:0008441">
    <property type="term" value="F:3'(2'),5'-bisphosphate nucleotidase activity"/>
    <property type="evidence" value="ECO:0007669"/>
    <property type="project" value="UniProtKB-UniRule"/>
</dbReference>
<dbReference type="GO" id="GO:0000287">
    <property type="term" value="F:magnesium ion binding"/>
    <property type="evidence" value="ECO:0007669"/>
    <property type="project" value="UniProtKB-UniRule"/>
</dbReference>
<accession>A0A139SWD3</accession>
<feature type="binding site" evidence="5">
    <location>
        <position position="91"/>
    </location>
    <ligand>
        <name>Mg(2+)</name>
        <dbReference type="ChEBI" id="CHEBI:18420"/>
        <label>1</label>
        <note>catalytic</note>
    </ligand>
</feature>
<keyword evidence="7" id="KW-1185">Reference proteome</keyword>
<keyword evidence="2 4" id="KW-0479">Metal-binding</keyword>
<dbReference type="SUPFAM" id="SSF56655">
    <property type="entry name" value="Carbohydrate phosphatase"/>
    <property type="match status" value="1"/>
</dbReference>
<feature type="binding site" evidence="4">
    <location>
        <position position="217"/>
    </location>
    <ligand>
        <name>substrate</name>
    </ligand>
</feature>
<feature type="binding site" evidence="5">
    <location>
        <position position="90"/>
    </location>
    <ligand>
        <name>Mg(2+)</name>
        <dbReference type="ChEBI" id="CHEBI:18420"/>
        <label>2</label>
    </ligand>
</feature>
<keyword evidence="4" id="KW-1003">Cell membrane</keyword>
<dbReference type="OrthoDB" id="9785695at2"/>
<dbReference type="PANTHER" id="PTHR43028">
    <property type="entry name" value="3'(2'),5'-BISPHOSPHATE NUCLEOTIDASE 1"/>
    <property type="match status" value="1"/>
</dbReference>
<comment type="cofactor">
    <cofactor evidence="4 5">
        <name>Mg(2+)</name>
        <dbReference type="ChEBI" id="CHEBI:18420"/>
    </cofactor>
</comment>
<dbReference type="Pfam" id="PF00459">
    <property type="entry name" value="Inositol_P"/>
    <property type="match status" value="1"/>
</dbReference>
<proteinExistence type="inferred from homology"/>
<sequence length="287" mass="30907">MSHPHPLLPAVIQAVKEAGEAILPYWRSTLAVTQKADDSPVTEADLAAHQLLVQRLSQIAPDIAILSEEDCKIPLDTRKNWQRWWLIDPLDGTRSFIRGSEEFTVNVALIEQGRVVFGVVGQPTSGCLWWGGAGLGSFVCPPGEAAQMLFIGQPPATGFTLSTNRTHSNPAQDALIKAIEMRFAVQRQKASSSLKMCLLAEGKVDLYPRLAPTSQWDTAAAQGVLEGAGGLVVDAQGEPLSYSPKESLLNPGFISLPAAASWREEVLQLARDALSTNGIPSGFDTQQ</sequence>
<feature type="binding site" evidence="4">
    <location>
        <position position="88"/>
    </location>
    <ligand>
        <name>Mg(2+)</name>
        <dbReference type="ChEBI" id="CHEBI:18420"/>
        <label>1</label>
    </ligand>
</feature>
<feature type="binding site" evidence="4">
    <location>
        <position position="68"/>
    </location>
    <ligand>
        <name>substrate</name>
    </ligand>
</feature>
<dbReference type="PRINTS" id="PR00377">
    <property type="entry name" value="IMPHPHTASES"/>
</dbReference>
<dbReference type="PANTHER" id="PTHR43028:SF5">
    <property type="entry name" value="3'(2'),5'-BISPHOSPHATE NUCLEOTIDASE 1"/>
    <property type="match status" value="1"/>
</dbReference>
<feature type="binding site" evidence="4">
    <location>
        <position position="91"/>
    </location>
    <ligand>
        <name>Mg(2+)</name>
        <dbReference type="ChEBI" id="CHEBI:18420"/>
        <label>2</label>
    </ligand>
</feature>
<feature type="binding site" evidence="5">
    <location>
        <position position="68"/>
    </location>
    <ligand>
        <name>Mg(2+)</name>
        <dbReference type="ChEBI" id="CHEBI:18420"/>
        <label>1</label>
        <note>catalytic</note>
    </ligand>
</feature>
<dbReference type="InterPro" id="IPR000760">
    <property type="entry name" value="Inositol_monophosphatase-like"/>
</dbReference>
<comment type="function">
    <text evidence="4">Converts adenosine-3',5'-bisphosphate (PAP) to AMP.</text>
</comment>
<dbReference type="InterPro" id="IPR050725">
    <property type="entry name" value="CysQ/Inositol_MonoPase"/>
</dbReference>
<evidence type="ECO:0000313" key="6">
    <source>
        <dbReference type="EMBL" id="KXU38925.1"/>
    </source>
</evidence>
<dbReference type="Proteomes" id="UP000072660">
    <property type="component" value="Unassembled WGS sequence"/>
</dbReference>